<evidence type="ECO:0000259" key="4">
    <source>
        <dbReference type="Pfam" id="PF13817"/>
    </source>
</evidence>
<evidence type="ECO:0000313" key="5">
    <source>
        <dbReference type="EMBL" id="MDB8688507.1"/>
    </source>
</evidence>
<protein>
    <submittedName>
        <fullName evidence="5">IS66 family transposase</fullName>
    </submittedName>
</protein>
<feature type="coiled-coil region" evidence="1">
    <location>
        <begin position="30"/>
        <end position="57"/>
    </location>
</feature>
<comment type="caution">
    <text evidence="5">The sequence shown here is derived from an EMBL/GenBank/DDBJ whole genome shotgun (WGS) entry which is preliminary data.</text>
</comment>
<feature type="domain" description="Transposase TnpC homeodomain" evidence="3">
    <location>
        <begin position="47"/>
        <end position="116"/>
    </location>
</feature>
<dbReference type="Pfam" id="PF13007">
    <property type="entry name" value="LZ_Tnp_IS66"/>
    <property type="match status" value="1"/>
</dbReference>
<dbReference type="RefSeq" id="WP_272108272.1">
    <property type="nucleotide sequence ID" value="NZ_JAQMLA010000092.1"/>
</dbReference>
<dbReference type="Pfam" id="PF13817">
    <property type="entry name" value="DDE_Tnp_IS66_C"/>
    <property type="match status" value="1"/>
</dbReference>
<name>A0AAW6DK92_MEDGN</name>
<dbReference type="InterPro" id="IPR052344">
    <property type="entry name" value="Transposase-related"/>
</dbReference>
<reference evidence="5" key="1">
    <citation type="submission" date="2023-01" db="EMBL/GenBank/DDBJ databases">
        <title>Human gut microbiome strain richness.</title>
        <authorList>
            <person name="Chen-Liaw A."/>
        </authorList>
    </citation>
    <scope>NUCLEOTIDE SEQUENCE</scope>
    <source>
        <strain evidence="5">RTP21484st1_H11_RTP21484_190118</strain>
    </source>
</reference>
<evidence type="ECO:0000256" key="1">
    <source>
        <dbReference type="SAM" id="Coils"/>
    </source>
</evidence>
<dbReference type="PANTHER" id="PTHR33678">
    <property type="entry name" value="BLL1576 PROTEIN"/>
    <property type="match status" value="1"/>
</dbReference>
<accession>A0AAW6DK92</accession>
<evidence type="ECO:0000259" key="3">
    <source>
        <dbReference type="Pfam" id="PF13007"/>
    </source>
</evidence>
<keyword evidence="1" id="KW-0175">Coiled coil</keyword>
<evidence type="ECO:0000259" key="2">
    <source>
        <dbReference type="Pfam" id="PF03050"/>
    </source>
</evidence>
<dbReference type="InterPro" id="IPR024463">
    <property type="entry name" value="Transposase_TnpC_homeodom"/>
</dbReference>
<dbReference type="InterPro" id="IPR039552">
    <property type="entry name" value="IS66_C"/>
</dbReference>
<dbReference type="NCBIfam" id="NF033517">
    <property type="entry name" value="transpos_IS66"/>
    <property type="match status" value="1"/>
</dbReference>
<sequence length="556" mass="63489">MENKRISIDELNKLSKETISMLYLQTFEMLQNLQEQNANLIAQVEDLKQQMAILINQRFGKHSEKLSQLPGQLSFNMDDPAVFNEIEAITDHGFAEEPSLEEVVPEHLRRKRPKGKRAVDLSGIEVEVVNHYLPEDILNSEMPRGWHQLEDEIYTELERIPPSYKAVEHHVGVYASNGNGSRIMRGKAPSRLLNHSILTPSLAASIFTAKYINAVPLNRISEGYGYDGLNISRQVMAGWMIRLSDYYLDSVHQMMKDELKKAPLIHCDESPFTMSGEKDANDPQSKDYMWVYHSPGIQDSQKIYLYEYDNGSRSAAVIDRYLEGYKGILVSDGYASYHTLDRKHDDLKVAGCWVHCKRKYAEIVKTAKKGAAVSPAQQIAREAAERIAVIFHTDNLSKGKSSQEILDNRQQSVKPLVDAFFAWVKDILNNKVISSTDLKKALTYSVNQEKYLRVFLESAIIPLDNNDAERSIKKFCVGKHSWHIIDSKKGAKASAFLYSIAETAKANGLNPFEYFKFLMEQLKEYPRNDVPEEELKKLMPWSETLPDCCKQRKKQS</sequence>
<feature type="domain" description="Transposase IS66 C-terminal" evidence="4">
    <location>
        <begin position="499"/>
        <end position="541"/>
    </location>
</feature>
<dbReference type="Pfam" id="PF03050">
    <property type="entry name" value="DDE_Tnp_IS66"/>
    <property type="match status" value="1"/>
</dbReference>
<dbReference type="EMBL" id="JAQMLA010000092">
    <property type="protein sequence ID" value="MDB8688507.1"/>
    <property type="molecule type" value="Genomic_DNA"/>
</dbReference>
<organism evidence="5 6">
    <name type="scientific">Mediterraneibacter gnavus</name>
    <name type="common">Ruminococcus gnavus</name>
    <dbReference type="NCBI Taxonomy" id="33038"/>
    <lineage>
        <taxon>Bacteria</taxon>
        <taxon>Bacillati</taxon>
        <taxon>Bacillota</taxon>
        <taxon>Clostridia</taxon>
        <taxon>Lachnospirales</taxon>
        <taxon>Lachnospiraceae</taxon>
        <taxon>Mediterraneibacter</taxon>
    </lineage>
</organism>
<dbReference type="InterPro" id="IPR004291">
    <property type="entry name" value="Transposase_IS66_central"/>
</dbReference>
<dbReference type="AlphaFoldDB" id="A0AAW6DK92"/>
<gene>
    <name evidence="5" type="ORF">PNW85_17980</name>
</gene>
<dbReference type="Proteomes" id="UP001212160">
    <property type="component" value="Unassembled WGS sequence"/>
</dbReference>
<dbReference type="PANTHER" id="PTHR33678:SF2">
    <property type="match status" value="1"/>
</dbReference>
<proteinExistence type="predicted"/>
<feature type="domain" description="Transposase IS66 central" evidence="2">
    <location>
        <begin position="195"/>
        <end position="492"/>
    </location>
</feature>
<evidence type="ECO:0000313" key="6">
    <source>
        <dbReference type="Proteomes" id="UP001212160"/>
    </source>
</evidence>